<accession>A0ACC6L1S0</accession>
<gene>
    <name evidence="1" type="ORF">J2X78_003868</name>
</gene>
<protein>
    <submittedName>
        <fullName evidence="1">Uncharacterized protein</fullName>
    </submittedName>
</protein>
<organism evidence="1 2">
    <name type="scientific">Pedobacter africanus</name>
    <dbReference type="NCBI Taxonomy" id="151894"/>
    <lineage>
        <taxon>Bacteria</taxon>
        <taxon>Pseudomonadati</taxon>
        <taxon>Bacteroidota</taxon>
        <taxon>Sphingobacteriia</taxon>
        <taxon>Sphingobacteriales</taxon>
        <taxon>Sphingobacteriaceae</taxon>
        <taxon>Pedobacter</taxon>
    </lineage>
</organism>
<keyword evidence="2" id="KW-1185">Reference proteome</keyword>
<dbReference type="EMBL" id="JAVDTF010000003">
    <property type="protein sequence ID" value="MDR6785294.1"/>
    <property type="molecule type" value="Genomic_DNA"/>
</dbReference>
<name>A0ACC6L1S0_9SPHI</name>
<sequence>MNNAFSPYDLCPCDSGLKAKFCCLEGNRWNKKPVRLVGDEPITGYSHKGCYANKTNDCSTKISKEHLISNYILANLGNAKVVKIQGPPYGKPGEVKIMPKAGLVANVLCVRHNSLLSPFDTEIGKFHKTFNKYEKGLNIEKPVNDISIFCGENLEKWMLKTACSYIASKQIYSGDKKIECEMKDIYVDILYNDKPLPEGWGLYVDAAEGTIQTHNYIAPSFIIRDSTLMAVKMIIHSLVFYLTLDNPQTIRKGLIYRPRGIEIKKGNIKKVMEICWQDKKYNQGVFLTHTRNISRTPEEWDEWVFNKDDKL</sequence>
<evidence type="ECO:0000313" key="2">
    <source>
        <dbReference type="Proteomes" id="UP001246858"/>
    </source>
</evidence>
<proteinExistence type="predicted"/>
<dbReference type="Proteomes" id="UP001246858">
    <property type="component" value="Unassembled WGS sequence"/>
</dbReference>
<reference evidence="1" key="1">
    <citation type="submission" date="2023-07" db="EMBL/GenBank/DDBJ databases">
        <title>Sorghum-associated microbial communities from plants grown in Nebraska, USA.</title>
        <authorList>
            <person name="Schachtman D."/>
        </authorList>
    </citation>
    <scope>NUCLEOTIDE SEQUENCE</scope>
    <source>
        <strain evidence="1">2697</strain>
    </source>
</reference>
<evidence type="ECO:0000313" key="1">
    <source>
        <dbReference type="EMBL" id="MDR6785294.1"/>
    </source>
</evidence>
<comment type="caution">
    <text evidence="1">The sequence shown here is derived from an EMBL/GenBank/DDBJ whole genome shotgun (WGS) entry which is preliminary data.</text>
</comment>